<feature type="domain" description="FAS1" evidence="9">
    <location>
        <begin position="185"/>
        <end position="325"/>
    </location>
</feature>
<dbReference type="Proteomes" id="UP001633002">
    <property type="component" value="Unassembled WGS sequence"/>
</dbReference>
<feature type="compositionally biased region" description="Pro residues" evidence="7">
    <location>
        <begin position="346"/>
        <end position="361"/>
    </location>
</feature>
<keyword evidence="6" id="KW-0449">Lipoprotein</keyword>
<dbReference type="PANTHER" id="PTHR32382">
    <property type="entry name" value="FASCICLIN-LIKE ARABINOGALACTAN PROTEIN"/>
    <property type="match status" value="1"/>
</dbReference>
<evidence type="ECO:0000256" key="2">
    <source>
        <dbReference type="ARBA" id="ARBA00022475"/>
    </source>
</evidence>
<evidence type="ECO:0000313" key="10">
    <source>
        <dbReference type="EMBL" id="KAL3685799.1"/>
    </source>
</evidence>
<dbReference type="PANTHER" id="PTHR32382:SF0">
    <property type="entry name" value="FASCICLIN-LIKE ARABINOGALACTAN PROTEIN 4"/>
    <property type="match status" value="1"/>
</dbReference>
<dbReference type="GO" id="GO:0005886">
    <property type="term" value="C:plasma membrane"/>
    <property type="evidence" value="ECO:0007669"/>
    <property type="project" value="UniProtKB-SubCell"/>
</dbReference>
<evidence type="ECO:0000256" key="5">
    <source>
        <dbReference type="ARBA" id="ARBA00023136"/>
    </source>
</evidence>
<evidence type="ECO:0000256" key="8">
    <source>
        <dbReference type="SAM" id="SignalP"/>
    </source>
</evidence>
<dbReference type="Gene3D" id="2.30.180.10">
    <property type="entry name" value="FAS1 domain"/>
    <property type="match status" value="2"/>
</dbReference>
<dbReference type="InterPro" id="IPR033254">
    <property type="entry name" value="Plant_FLA"/>
</dbReference>
<evidence type="ECO:0000256" key="7">
    <source>
        <dbReference type="SAM" id="MobiDB-lite"/>
    </source>
</evidence>
<feature type="domain" description="FAS1" evidence="9">
    <location>
        <begin position="28"/>
        <end position="176"/>
    </location>
</feature>
<dbReference type="PROSITE" id="PS50213">
    <property type="entry name" value="FAS1"/>
    <property type="match status" value="2"/>
</dbReference>
<dbReference type="InterPro" id="IPR000782">
    <property type="entry name" value="FAS1_domain"/>
</dbReference>
<organism evidence="10 11">
    <name type="scientific">Riccia sorocarpa</name>
    <dbReference type="NCBI Taxonomy" id="122646"/>
    <lineage>
        <taxon>Eukaryota</taxon>
        <taxon>Viridiplantae</taxon>
        <taxon>Streptophyta</taxon>
        <taxon>Embryophyta</taxon>
        <taxon>Marchantiophyta</taxon>
        <taxon>Marchantiopsida</taxon>
        <taxon>Marchantiidae</taxon>
        <taxon>Marchantiales</taxon>
        <taxon>Ricciaceae</taxon>
        <taxon>Riccia</taxon>
    </lineage>
</organism>
<gene>
    <name evidence="10" type="ORF">R1sor_003821</name>
</gene>
<dbReference type="EMBL" id="JBJQOH010000006">
    <property type="protein sequence ID" value="KAL3685799.1"/>
    <property type="molecule type" value="Genomic_DNA"/>
</dbReference>
<keyword evidence="5" id="KW-0472">Membrane</keyword>
<feature type="signal peptide" evidence="8">
    <location>
        <begin position="1"/>
        <end position="23"/>
    </location>
</feature>
<keyword evidence="4 8" id="KW-0732">Signal</keyword>
<keyword evidence="3" id="KW-0325">Glycoprotein</keyword>
<evidence type="ECO:0000256" key="1">
    <source>
        <dbReference type="ARBA" id="ARBA00004609"/>
    </source>
</evidence>
<dbReference type="AlphaFoldDB" id="A0ABD3H5J7"/>
<evidence type="ECO:0000256" key="3">
    <source>
        <dbReference type="ARBA" id="ARBA00022622"/>
    </source>
</evidence>
<evidence type="ECO:0000256" key="4">
    <source>
        <dbReference type="ARBA" id="ARBA00022729"/>
    </source>
</evidence>
<name>A0ABD3H5J7_9MARC</name>
<keyword evidence="3" id="KW-0336">GPI-anchor</keyword>
<dbReference type="SUPFAM" id="SSF82153">
    <property type="entry name" value="FAS1 domain"/>
    <property type="match status" value="2"/>
</dbReference>
<feature type="region of interest" description="Disordered" evidence="7">
    <location>
        <begin position="336"/>
        <end position="371"/>
    </location>
</feature>
<dbReference type="GO" id="GO:0098552">
    <property type="term" value="C:side of membrane"/>
    <property type="evidence" value="ECO:0007669"/>
    <property type="project" value="UniProtKB-KW"/>
</dbReference>
<comment type="subcellular location">
    <subcellularLocation>
        <location evidence="1">Cell membrane</location>
        <topology evidence="1">Lipid-anchor</topology>
        <topology evidence="1">GPI-anchor</topology>
    </subcellularLocation>
</comment>
<dbReference type="Pfam" id="PF02469">
    <property type="entry name" value="Fasciclin"/>
    <property type="match status" value="2"/>
</dbReference>
<protein>
    <recommendedName>
        <fullName evidence="9">FAS1 domain-containing protein</fullName>
    </recommendedName>
</protein>
<dbReference type="SMART" id="SM00554">
    <property type="entry name" value="FAS1"/>
    <property type="match status" value="2"/>
</dbReference>
<evidence type="ECO:0000259" key="9">
    <source>
        <dbReference type="PROSITE" id="PS50213"/>
    </source>
</evidence>
<feature type="chain" id="PRO_5044790572" description="FAS1 domain-containing protein" evidence="8">
    <location>
        <begin position="24"/>
        <end position="413"/>
    </location>
</feature>
<evidence type="ECO:0000313" key="11">
    <source>
        <dbReference type="Proteomes" id="UP001633002"/>
    </source>
</evidence>
<proteinExistence type="predicted"/>
<keyword evidence="2" id="KW-1003">Cell membrane</keyword>
<dbReference type="InterPro" id="IPR036378">
    <property type="entry name" value="FAS1_dom_sf"/>
</dbReference>
<accession>A0ABD3H5J7</accession>
<reference evidence="10 11" key="1">
    <citation type="submission" date="2024-09" db="EMBL/GenBank/DDBJ databases">
        <title>Chromosome-scale assembly of Riccia sorocarpa.</title>
        <authorList>
            <person name="Paukszto L."/>
        </authorList>
    </citation>
    <scope>NUCLEOTIDE SEQUENCE [LARGE SCALE GENOMIC DNA]</scope>
    <source>
        <strain evidence="10">LP-2024</strain>
        <tissue evidence="10">Aerial parts of the thallus</tissue>
    </source>
</reference>
<evidence type="ECO:0000256" key="6">
    <source>
        <dbReference type="ARBA" id="ARBA00023288"/>
    </source>
</evidence>
<keyword evidence="11" id="KW-1185">Reference proteome</keyword>
<sequence length="413" mass="42936">MATGGILITALIWLSITATTSYAQTPAPINITSTLAKYPEYKVFSDLLVSTGVDKEVNTHTSITLLVPSNDALNSFVAATPSADVVKLGDIARFHFLLTYYGLADLQALPTDNYTIVTTLYQTTGKANGNEGSVEIYNTPGKVLVGPVGGGPNASVVESVLEEAYKISIIHIDSVLEPSGFNVGDTNLINVLESFQTFGLFISLLQDTGVDAILAGRQTSGLTVLAPTDSAFATLNGSLATLSPARKKVLAQYHALTSYYALADLQTLVETPVQTLASTVAGGFKLNVTSTATTVTLTTGVNNATLLKPLYDAKPAAMYSVDKVLLPTEYFGTPDELAPAEAPAPATAPPPSSIKSPPPVPQKTAPAAGPVSIISDNPNAANVASISGTLSALLVLVSSTIAFFRSDSGTHSR</sequence>
<comment type="caution">
    <text evidence="10">The sequence shown here is derived from an EMBL/GenBank/DDBJ whole genome shotgun (WGS) entry which is preliminary data.</text>
</comment>